<dbReference type="Proteomes" id="UP000604825">
    <property type="component" value="Unassembled WGS sequence"/>
</dbReference>
<keyword evidence="5" id="KW-1185">Reference proteome</keyword>
<proteinExistence type="predicted"/>
<feature type="compositionally biased region" description="Basic residues" evidence="2">
    <location>
        <begin position="198"/>
        <end position="209"/>
    </location>
</feature>
<dbReference type="InterPro" id="IPR001878">
    <property type="entry name" value="Znf_CCHC"/>
</dbReference>
<dbReference type="OrthoDB" id="10649066at2759"/>
<protein>
    <recommendedName>
        <fullName evidence="3">CCHC-type domain-containing protein</fullName>
    </recommendedName>
</protein>
<reference evidence="4" key="1">
    <citation type="submission" date="2020-10" db="EMBL/GenBank/DDBJ databases">
        <authorList>
            <person name="Han B."/>
            <person name="Lu T."/>
            <person name="Zhao Q."/>
            <person name="Huang X."/>
            <person name="Zhao Y."/>
        </authorList>
    </citation>
    <scope>NUCLEOTIDE SEQUENCE</scope>
</reference>
<gene>
    <name evidence="4" type="ORF">NCGR_LOCUS11812</name>
</gene>
<accession>A0A811MY47</accession>
<evidence type="ECO:0000256" key="2">
    <source>
        <dbReference type="SAM" id="MobiDB-lite"/>
    </source>
</evidence>
<dbReference type="GO" id="GO:0008270">
    <property type="term" value="F:zinc ion binding"/>
    <property type="evidence" value="ECO:0007669"/>
    <property type="project" value="UniProtKB-KW"/>
</dbReference>
<dbReference type="PROSITE" id="PS50158">
    <property type="entry name" value="ZF_CCHC"/>
    <property type="match status" value="1"/>
</dbReference>
<keyword evidence="1" id="KW-0479">Metal-binding</keyword>
<feature type="compositionally biased region" description="Basic and acidic residues" evidence="2">
    <location>
        <begin position="34"/>
        <end position="51"/>
    </location>
</feature>
<evidence type="ECO:0000313" key="5">
    <source>
        <dbReference type="Proteomes" id="UP000604825"/>
    </source>
</evidence>
<feature type="compositionally biased region" description="Basic and acidic residues" evidence="2">
    <location>
        <begin position="220"/>
        <end position="232"/>
    </location>
</feature>
<name>A0A811MY47_9POAL</name>
<keyword evidence="1" id="KW-0862">Zinc</keyword>
<dbReference type="GO" id="GO:0003676">
    <property type="term" value="F:nucleic acid binding"/>
    <property type="evidence" value="ECO:0007669"/>
    <property type="project" value="InterPro"/>
</dbReference>
<feature type="region of interest" description="Disordered" evidence="2">
    <location>
        <begin position="403"/>
        <end position="424"/>
    </location>
</feature>
<evidence type="ECO:0000259" key="3">
    <source>
        <dbReference type="PROSITE" id="PS50158"/>
    </source>
</evidence>
<feature type="region of interest" description="Disordered" evidence="2">
    <location>
        <begin position="1"/>
        <end position="232"/>
    </location>
</feature>
<sequence length="490" mass="52505">MTSPSLAATTPAEGWGPASPLSPLAAPVFPGDDDGSKEVAPRMEVQQREDEAPVVVEDVMEGEDEDEDDDDDEANADGSVDVRRLTESPNPSSLPDAAPAPAATAQAPAVPDASSTLSPFEDPFIPARSFAGRSKLRRWEEDSISLVSDSDLERSPPGPSLPDLERPQVGATSVAAPPPSGVRSVVVQGAPPFGASGRSRRRRRRRRGRPVLVHGLPLSDPERQGARDVESGRPRVPVFQRLSPRRRISAPDVDGWREILPRGADSQARPAGPRPQSRPVLRELVGRCFNYLGPDHVAAACRNWSRCLRCGGEGHHACRCWRKRGATRGRPLRRSSDWPPTHLLGRSQWMLLMDEAPKMPSSPGRSCGSLGLDAEQAGRDVAEDPMMVEVVAALPIIKVAGAPSEHEAPGTPASPVRGCGSPHTDRLALDSSGDGALVSFIDAIKLPLMVSPPRLRITKDPKAADDGDFVPKRIARLAAKSKFRATKPDA</sequence>
<feature type="compositionally biased region" description="Acidic residues" evidence="2">
    <location>
        <begin position="58"/>
        <end position="75"/>
    </location>
</feature>
<keyword evidence="1" id="KW-0863">Zinc-finger</keyword>
<dbReference type="AlphaFoldDB" id="A0A811MY47"/>
<feature type="compositionally biased region" description="Low complexity" evidence="2">
    <location>
        <begin position="17"/>
        <end position="27"/>
    </location>
</feature>
<evidence type="ECO:0000313" key="4">
    <source>
        <dbReference type="EMBL" id="CAD6217855.1"/>
    </source>
</evidence>
<feature type="domain" description="CCHC-type" evidence="3">
    <location>
        <begin position="306"/>
        <end position="320"/>
    </location>
</feature>
<dbReference type="EMBL" id="CAJGYO010000003">
    <property type="protein sequence ID" value="CAD6217855.1"/>
    <property type="molecule type" value="Genomic_DNA"/>
</dbReference>
<comment type="caution">
    <text evidence="4">The sequence shown here is derived from an EMBL/GenBank/DDBJ whole genome shotgun (WGS) entry which is preliminary data.</text>
</comment>
<evidence type="ECO:0000256" key="1">
    <source>
        <dbReference type="PROSITE-ProRule" id="PRU00047"/>
    </source>
</evidence>
<organism evidence="4 5">
    <name type="scientific">Miscanthus lutarioriparius</name>
    <dbReference type="NCBI Taxonomy" id="422564"/>
    <lineage>
        <taxon>Eukaryota</taxon>
        <taxon>Viridiplantae</taxon>
        <taxon>Streptophyta</taxon>
        <taxon>Embryophyta</taxon>
        <taxon>Tracheophyta</taxon>
        <taxon>Spermatophyta</taxon>
        <taxon>Magnoliopsida</taxon>
        <taxon>Liliopsida</taxon>
        <taxon>Poales</taxon>
        <taxon>Poaceae</taxon>
        <taxon>PACMAD clade</taxon>
        <taxon>Panicoideae</taxon>
        <taxon>Andropogonodae</taxon>
        <taxon>Andropogoneae</taxon>
        <taxon>Saccharinae</taxon>
        <taxon>Miscanthus</taxon>
    </lineage>
</organism>
<feature type="compositionally biased region" description="Low complexity" evidence="2">
    <location>
        <begin position="88"/>
        <end position="114"/>
    </location>
</feature>